<dbReference type="KEGG" id="ddh:Desde_2433"/>
<proteinExistence type="predicted"/>
<dbReference type="OrthoDB" id="1799483at2"/>
<dbReference type="HOGENOM" id="CLU_203782_0_0_9"/>
<reference evidence="2" key="1">
    <citation type="submission" date="2012-06" db="EMBL/GenBank/DDBJ databases">
        <title>Complete sequence of Desulfitobacterium dehalogenans ATCC 51507.</title>
        <authorList>
            <person name="Lucas S."/>
            <person name="Han J."/>
            <person name="Lapidus A."/>
            <person name="Cheng J.-F."/>
            <person name="Goodwin L."/>
            <person name="Pitluck S."/>
            <person name="Peters L."/>
            <person name="Ovchinnikova G."/>
            <person name="Teshima H."/>
            <person name="Detter J.C."/>
            <person name="Han C."/>
            <person name="Tapia R."/>
            <person name="Land M."/>
            <person name="Hauser L."/>
            <person name="Kyrpides N."/>
            <person name="Ivanova N."/>
            <person name="Pagani I."/>
            <person name="Kruse T."/>
            <person name="de Vos W.M."/>
            <person name="Smidt H."/>
            <person name="Woyke T."/>
        </authorList>
    </citation>
    <scope>NUCLEOTIDE SEQUENCE [LARGE SCALE GENOMIC DNA]</scope>
    <source>
        <strain evidence="2">ATCC 51507 / DSM 9161 / JW/IU-DC1</strain>
    </source>
</reference>
<dbReference type="AlphaFoldDB" id="I4A9Y3"/>
<dbReference type="EMBL" id="CP003348">
    <property type="protein sequence ID" value="AFM00768.1"/>
    <property type="molecule type" value="Genomic_DNA"/>
</dbReference>
<protein>
    <submittedName>
        <fullName evidence="1">Uncharacterized protein</fullName>
    </submittedName>
</protein>
<name>I4A9Y3_DESDJ</name>
<dbReference type="Proteomes" id="UP000006053">
    <property type="component" value="Chromosome"/>
</dbReference>
<evidence type="ECO:0000313" key="1">
    <source>
        <dbReference type="EMBL" id="AFM00768.1"/>
    </source>
</evidence>
<dbReference type="STRING" id="756499.Desde_2433"/>
<sequence>MCRLYDLIDKAAKANCINCRQWTGKKCRDEAELLADEQRRYGAVDRMMRGGIGVYIYKKA</sequence>
<organism evidence="1 2">
    <name type="scientific">Desulfitobacterium dehalogenans (strain ATCC 51507 / DSM 9161 / JW/IU-DC1)</name>
    <dbReference type="NCBI Taxonomy" id="756499"/>
    <lineage>
        <taxon>Bacteria</taxon>
        <taxon>Bacillati</taxon>
        <taxon>Bacillota</taxon>
        <taxon>Clostridia</taxon>
        <taxon>Eubacteriales</taxon>
        <taxon>Desulfitobacteriaceae</taxon>
        <taxon>Desulfitobacterium</taxon>
    </lineage>
</organism>
<accession>I4A9Y3</accession>
<evidence type="ECO:0000313" key="2">
    <source>
        <dbReference type="Proteomes" id="UP000006053"/>
    </source>
</evidence>
<keyword evidence="2" id="KW-1185">Reference proteome</keyword>
<reference evidence="1 2" key="2">
    <citation type="journal article" date="2015" name="J. Bacteriol.">
        <title>Genomic, proteomic, and biochemical analysis of the organohalide respiratory pathway in Desulfitobacterium dehalogenans.</title>
        <authorList>
            <person name="Kruse T."/>
            <person name="van de Pas B.A."/>
            <person name="Atteia A."/>
            <person name="Krab K."/>
            <person name="Hagen W.R."/>
            <person name="Goodwin L."/>
            <person name="Chain P."/>
            <person name="Boeren S."/>
            <person name="Maphosa F."/>
            <person name="Schraa G."/>
            <person name="de Vos W.M."/>
            <person name="van der Oost J."/>
            <person name="Smidt H."/>
            <person name="Stams A.J."/>
        </authorList>
    </citation>
    <scope>NUCLEOTIDE SEQUENCE [LARGE SCALE GENOMIC DNA]</scope>
    <source>
        <strain evidence="2">ATCC 51507 / DSM 9161 / JW/IU-DC1</strain>
    </source>
</reference>
<gene>
    <name evidence="1" type="ordered locus">Desde_2433</name>
</gene>